<reference evidence="2 3" key="1">
    <citation type="submission" date="2016-10" db="EMBL/GenBank/DDBJ databases">
        <title>Genome sequence of Streptomyces sp. MUSC 93.</title>
        <authorList>
            <person name="Lee L.-H."/>
            <person name="Ser H.-L."/>
            <person name="Law J.W.-F."/>
        </authorList>
    </citation>
    <scope>NUCLEOTIDE SEQUENCE [LARGE SCALE GENOMIC DNA]</scope>
    <source>
        <strain evidence="2 3">MUSC 93</strain>
    </source>
</reference>
<feature type="transmembrane region" description="Helical" evidence="1">
    <location>
        <begin position="48"/>
        <end position="66"/>
    </location>
</feature>
<name>A0A1S2NVB4_9ACTN</name>
<gene>
    <name evidence="2" type="ORF">BIV24_28960</name>
</gene>
<keyword evidence="1" id="KW-1133">Transmembrane helix</keyword>
<dbReference type="EMBL" id="MLYP01000096">
    <property type="protein sequence ID" value="OIJ85202.1"/>
    <property type="molecule type" value="Genomic_DNA"/>
</dbReference>
<organism evidence="2 3">
    <name type="scientific">Streptomyces colonosanans</name>
    <dbReference type="NCBI Taxonomy" id="1428652"/>
    <lineage>
        <taxon>Bacteria</taxon>
        <taxon>Bacillati</taxon>
        <taxon>Actinomycetota</taxon>
        <taxon>Actinomycetes</taxon>
        <taxon>Kitasatosporales</taxon>
        <taxon>Streptomycetaceae</taxon>
        <taxon>Streptomyces</taxon>
    </lineage>
</organism>
<evidence type="ECO:0000313" key="3">
    <source>
        <dbReference type="Proteomes" id="UP000179935"/>
    </source>
</evidence>
<keyword evidence="1" id="KW-0472">Membrane</keyword>
<proteinExistence type="predicted"/>
<protein>
    <submittedName>
        <fullName evidence="2">Uncharacterized protein</fullName>
    </submittedName>
</protein>
<dbReference type="AlphaFoldDB" id="A0A1S2NVB4"/>
<evidence type="ECO:0000313" key="2">
    <source>
        <dbReference type="EMBL" id="OIJ85202.1"/>
    </source>
</evidence>
<sequence length="167" mass="18173">MALVDPDLMTSHWGTAVAVRALAKPPAPSPVPAAPGSPGTPGFLTPDWITSAAAAALVAVLVNTLLARRREEFDRKEKEKEKERAHVRQLEIGKTAAEYVAAVHAFQSAVTHAAAKLHTAEAVAHGQEEIVQFEVPLRGGVLGDHLGRRPRRRHYLRRCRTFEGRSP</sequence>
<dbReference type="Proteomes" id="UP000179935">
    <property type="component" value="Unassembled WGS sequence"/>
</dbReference>
<keyword evidence="1" id="KW-0812">Transmembrane</keyword>
<keyword evidence="3" id="KW-1185">Reference proteome</keyword>
<accession>A0A1S2NVB4</accession>
<comment type="caution">
    <text evidence="2">The sequence shown here is derived from an EMBL/GenBank/DDBJ whole genome shotgun (WGS) entry which is preliminary data.</text>
</comment>
<evidence type="ECO:0000256" key="1">
    <source>
        <dbReference type="SAM" id="Phobius"/>
    </source>
</evidence>